<evidence type="ECO:0000313" key="3">
    <source>
        <dbReference type="EMBL" id="SDG46046.1"/>
    </source>
</evidence>
<dbReference type="GO" id="GO:0050126">
    <property type="term" value="F:N-carbamoylputrescine amidase activity"/>
    <property type="evidence" value="ECO:0007669"/>
    <property type="project" value="TreeGrafter"/>
</dbReference>
<dbReference type="PANTHER" id="PTHR43674">
    <property type="entry name" value="NITRILASE C965.09-RELATED"/>
    <property type="match status" value="1"/>
</dbReference>
<keyword evidence="4" id="KW-1185">Reference proteome</keyword>
<gene>
    <name evidence="3" type="ORF">SAMN05216605_102150</name>
</gene>
<dbReference type="EMBL" id="FNCO01000002">
    <property type="protein sequence ID" value="SDG46046.1"/>
    <property type="molecule type" value="Genomic_DNA"/>
</dbReference>
<dbReference type="STRING" id="89065.SAMN05216605_102150"/>
<dbReference type="CDD" id="cd07197">
    <property type="entry name" value="nitrilase"/>
    <property type="match status" value="1"/>
</dbReference>
<sequence length="267" mass="28327">MSTNEQHGNKQGQRHRSAPVLWAAAQSLSVAGDVAANVRRHLRFMEIAAEQGVRFLLFPELSLTGYEPAMARGLAFTELDSRLQLLNNKAQALKMVTVVGAPLLSRTRADVQIAALTLGLDVGARVYTKQHLHSGEESVFTVGSGGASVDFQEERVHLAVCADFSHAAHAQKAATAGATLYAASVLISGPGYANDSGLLQDYSRTHRMPVLMANHAGVTGGWQSAGRSALWAETGERVAQIAGVGEGLLIASRTETGWTARTLTVSL</sequence>
<dbReference type="GO" id="GO:0033388">
    <property type="term" value="P:putrescine biosynthetic process from arginine"/>
    <property type="evidence" value="ECO:0007669"/>
    <property type="project" value="TreeGrafter"/>
</dbReference>
<keyword evidence="1 3" id="KW-0378">Hydrolase</keyword>
<protein>
    <submittedName>
        <fullName evidence="3">Predicted amidohydrolase</fullName>
    </submittedName>
</protein>
<dbReference type="PROSITE" id="PS50263">
    <property type="entry name" value="CN_HYDROLASE"/>
    <property type="match status" value="1"/>
</dbReference>
<dbReference type="SUPFAM" id="SSF56317">
    <property type="entry name" value="Carbon-nitrogen hydrolase"/>
    <property type="match status" value="1"/>
</dbReference>
<name>A0A1G7UEL9_9PSED</name>
<dbReference type="Pfam" id="PF00795">
    <property type="entry name" value="CN_hydrolase"/>
    <property type="match status" value="1"/>
</dbReference>
<dbReference type="Proteomes" id="UP000182894">
    <property type="component" value="Unassembled WGS sequence"/>
</dbReference>
<accession>A0A1G7UEL9</accession>
<feature type="domain" description="CN hydrolase" evidence="2">
    <location>
        <begin position="20"/>
        <end position="255"/>
    </location>
</feature>
<proteinExistence type="predicted"/>
<dbReference type="AlphaFoldDB" id="A0A1G7UEL9"/>
<dbReference type="InterPro" id="IPR050345">
    <property type="entry name" value="Aliph_Amidase/BUP"/>
</dbReference>
<evidence type="ECO:0000259" key="2">
    <source>
        <dbReference type="PROSITE" id="PS50263"/>
    </source>
</evidence>
<evidence type="ECO:0000313" key="4">
    <source>
        <dbReference type="Proteomes" id="UP000182894"/>
    </source>
</evidence>
<dbReference type="InterPro" id="IPR003010">
    <property type="entry name" value="C-N_Hydrolase"/>
</dbReference>
<reference evidence="4" key="1">
    <citation type="submission" date="2016-10" db="EMBL/GenBank/DDBJ databases">
        <authorList>
            <person name="Varghese N."/>
            <person name="Submissions S."/>
        </authorList>
    </citation>
    <scope>NUCLEOTIDE SEQUENCE [LARGE SCALE GENOMIC DNA]</scope>
    <source>
        <strain evidence="4">ATCC 700689</strain>
    </source>
</reference>
<dbReference type="PANTHER" id="PTHR43674:SF2">
    <property type="entry name" value="BETA-UREIDOPROPIONASE"/>
    <property type="match status" value="1"/>
</dbReference>
<organism evidence="3 4">
    <name type="scientific">Pseudomonas abietaniphila</name>
    <dbReference type="NCBI Taxonomy" id="89065"/>
    <lineage>
        <taxon>Bacteria</taxon>
        <taxon>Pseudomonadati</taxon>
        <taxon>Pseudomonadota</taxon>
        <taxon>Gammaproteobacteria</taxon>
        <taxon>Pseudomonadales</taxon>
        <taxon>Pseudomonadaceae</taxon>
        <taxon>Pseudomonas</taxon>
    </lineage>
</organism>
<dbReference type="InterPro" id="IPR036526">
    <property type="entry name" value="C-N_Hydrolase_sf"/>
</dbReference>
<evidence type="ECO:0000256" key="1">
    <source>
        <dbReference type="ARBA" id="ARBA00022801"/>
    </source>
</evidence>
<dbReference type="Gene3D" id="3.60.110.10">
    <property type="entry name" value="Carbon-nitrogen hydrolase"/>
    <property type="match status" value="1"/>
</dbReference>